<accession>A0A431VQB6</accession>
<dbReference type="Proteomes" id="UP000277766">
    <property type="component" value="Unassembled WGS sequence"/>
</dbReference>
<evidence type="ECO:0000313" key="2">
    <source>
        <dbReference type="EMBL" id="RTR25409.1"/>
    </source>
</evidence>
<keyword evidence="3" id="KW-1185">Reference proteome</keyword>
<comment type="caution">
    <text evidence="2">The sequence shown here is derived from an EMBL/GenBank/DDBJ whole genome shotgun (WGS) entry which is preliminary data.</text>
</comment>
<gene>
    <name evidence="2" type="ORF">EJ104_10985</name>
</gene>
<dbReference type="RefSeq" id="WP_126352814.1">
    <property type="nucleotide sequence ID" value="NZ_CP086380.1"/>
</dbReference>
<name>A0A431VQB6_9DEIO</name>
<evidence type="ECO:0000313" key="3">
    <source>
        <dbReference type="Proteomes" id="UP000277766"/>
    </source>
</evidence>
<sequence length="92" mass="9682">MTRNDSPRSSVVPEISPAGNELPHEQTPPDQPADQGPAPRPDQMPAGEVVKVPHQGEGLSSAEVAGMTEGQESVEVNQALEQAQGREDTSQS</sequence>
<dbReference type="AlphaFoldDB" id="A0A431VQB6"/>
<dbReference type="OrthoDB" id="9953586at2"/>
<evidence type="ECO:0000256" key="1">
    <source>
        <dbReference type="SAM" id="MobiDB-lite"/>
    </source>
</evidence>
<protein>
    <submittedName>
        <fullName evidence="2">Uncharacterized protein</fullName>
    </submittedName>
</protein>
<proteinExistence type="predicted"/>
<organism evidence="2 3">
    <name type="scientific">Deinococcus radiophilus</name>
    <dbReference type="NCBI Taxonomy" id="32062"/>
    <lineage>
        <taxon>Bacteria</taxon>
        <taxon>Thermotogati</taxon>
        <taxon>Deinococcota</taxon>
        <taxon>Deinococci</taxon>
        <taxon>Deinococcales</taxon>
        <taxon>Deinococcaceae</taxon>
        <taxon>Deinococcus</taxon>
    </lineage>
</organism>
<feature type="region of interest" description="Disordered" evidence="1">
    <location>
        <begin position="1"/>
        <end position="92"/>
    </location>
</feature>
<feature type="compositionally biased region" description="Polar residues" evidence="1">
    <location>
        <begin position="70"/>
        <end position="81"/>
    </location>
</feature>
<feature type="compositionally biased region" description="Low complexity" evidence="1">
    <location>
        <begin position="32"/>
        <end position="43"/>
    </location>
</feature>
<reference evidence="2 3" key="1">
    <citation type="submission" date="2018-12" db="EMBL/GenBank/DDBJ databases">
        <title>Deinococcus radiophilus ATCC 27603 genome sequencing and assembly.</title>
        <authorList>
            <person name="Maclea K.S."/>
            <person name="Maynard C.R."/>
        </authorList>
    </citation>
    <scope>NUCLEOTIDE SEQUENCE [LARGE SCALE GENOMIC DNA]</scope>
    <source>
        <strain evidence="2 3">ATCC 27603</strain>
    </source>
</reference>
<dbReference type="EMBL" id="RXPE01000028">
    <property type="protein sequence ID" value="RTR25409.1"/>
    <property type="molecule type" value="Genomic_DNA"/>
</dbReference>